<dbReference type="AlphaFoldDB" id="A0A1I6N1M7"/>
<keyword evidence="2" id="KW-0012">Acyltransferase</keyword>
<dbReference type="EMBL" id="FOZL01000002">
    <property type="protein sequence ID" value="SFS21771.1"/>
    <property type="molecule type" value="Genomic_DNA"/>
</dbReference>
<dbReference type="STRING" id="474950.SAMN05421771_4324"/>
<dbReference type="RefSeq" id="WP_141224037.1">
    <property type="nucleotide sequence ID" value="NZ_FOZL01000002.1"/>
</dbReference>
<evidence type="ECO:0000313" key="3">
    <source>
        <dbReference type="Proteomes" id="UP000199024"/>
    </source>
</evidence>
<dbReference type="Proteomes" id="UP000199024">
    <property type="component" value="Unassembled WGS sequence"/>
</dbReference>
<evidence type="ECO:0000259" key="1">
    <source>
        <dbReference type="PROSITE" id="PS51186"/>
    </source>
</evidence>
<proteinExistence type="predicted"/>
<keyword evidence="3" id="KW-1185">Reference proteome</keyword>
<dbReference type="InterPro" id="IPR016181">
    <property type="entry name" value="Acyl_CoA_acyltransferase"/>
</dbReference>
<reference evidence="2 3" key="1">
    <citation type="submission" date="2016-10" db="EMBL/GenBank/DDBJ databases">
        <authorList>
            <person name="de Groot N.N."/>
        </authorList>
    </citation>
    <scope>NUCLEOTIDE SEQUENCE [LARGE SCALE GENOMIC DNA]</scope>
    <source>
        <strain evidence="2 3">DSM 21001</strain>
    </source>
</reference>
<dbReference type="OrthoDB" id="119498at2"/>
<name>A0A1I6N1M7_9BACT</name>
<dbReference type="SUPFAM" id="SSF55729">
    <property type="entry name" value="Acyl-CoA N-acyltransferases (Nat)"/>
    <property type="match status" value="1"/>
</dbReference>
<gene>
    <name evidence="2" type="ORF">SAMN05421771_4324</name>
</gene>
<keyword evidence="2" id="KW-0808">Transferase</keyword>
<sequence length="155" mass="17034">MPQLRCATAEDAPIIARHRGLMFLDMGSVTPEQAEQLIAAAEPWFRAQIEAGTYIGWLVEEDDTVVAGGGVFLRELGPIPGCFRVGRWAHIANVYTLLSHRRRGIARSPMNEMLHWCAVNAIDQVTLAASADGRALYESVGFVETNEMRLAKPLG</sequence>
<dbReference type="InterPro" id="IPR000182">
    <property type="entry name" value="GNAT_dom"/>
</dbReference>
<protein>
    <submittedName>
        <fullName evidence="2">L-amino acid N-acyltransferase YncA</fullName>
    </submittedName>
</protein>
<dbReference type="PROSITE" id="PS51186">
    <property type="entry name" value="GNAT"/>
    <property type="match status" value="1"/>
</dbReference>
<dbReference type="GO" id="GO:0016747">
    <property type="term" value="F:acyltransferase activity, transferring groups other than amino-acyl groups"/>
    <property type="evidence" value="ECO:0007669"/>
    <property type="project" value="InterPro"/>
</dbReference>
<dbReference type="Gene3D" id="3.40.630.30">
    <property type="match status" value="1"/>
</dbReference>
<accession>A0A1I6N1M7</accession>
<evidence type="ECO:0000313" key="2">
    <source>
        <dbReference type="EMBL" id="SFS21771.1"/>
    </source>
</evidence>
<feature type="domain" description="N-acetyltransferase" evidence="1">
    <location>
        <begin position="2"/>
        <end position="155"/>
    </location>
</feature>
<dbReference type="Pfam" id="PF13673">
    <property type="entry name" value="Acetyltransf_10"/>
    <property type="match status" value="1"/>
</dbReference>
<organism evidence="2 3">
    <name type="scientific">Granulicella pectinivorans</name>
    <dbReference type="NCBI Taxonomy" id="474950"/>
    <lineage>
        <taxon>Bacteria</taxon>
        <taxon>Pseudomonadati</taxon>
        <taxon>Acidobacteriota</taxon>
        <taxon>Terriglobia</taxon>
        <taxon>Terriglobales</taxon>
        <taxon>Acidobacteriaceae</taxon>
        <taxon>Granulicella</taxon>
    </lineage>
</organism>
<dbReference type="CDD" id="cd04301">
    <property type="entry name" value="NAT_SF"/>
    <property type="match status" value="1"/>
</dbReference>